<reference evidence="1 2" key="1">
    <citation type="journal article" date="2020" name="Arch. Microbiol.">
        <title>Bradyrhizobium uaiense sp. nov., a new highly efficient cowpea symbiont.</title>
        <authorList>
            <person name="Cabral Michel D."/>
            <person name="Azarias Guimaraes A."/>
            <person name="Martins da Costa E."/>
            <person name="Soares de Carvalho T."/>
            <person name="Balsanelli E."/>
            <person name="Willems A."/>
            <person name="Maltempi de Souza E."/>
            <person name="de Souza Moreira F.M."/>
        </authorList>
    </citation>
    <scope>NUCLEOTIDE SEQUENCE [LARGE SCALE GENOMIC DNA]</scope>
    <source>
        <strain evidence="1 2">UFLA 03-164</strain>
    </source>
</reference>
<proteinExistence type="predicted"/>
<dbReference type="EMBL" id="VKHP01000009">
    <property type="protein sequence ID" value="NEU95044.1"/>
    <property type="molecule type" value="Genomic_DNA"/>
</dbReference>
<evidence type="ECO:0000313" key="1">
    <source>
        <dbReference type="EMBL" id="NEU95044.1"/>
    </source>
</evidence>
<dbReference type="RefSeq" id="WP_163150894.1">
    <property type="nucleotide sequence ID" value="NZ_VKHP01000009.1"/>
</dbReference>
<protein>
    <submittedName>
        <fullName evidence="1">Uncharacterized protein</fullName>
    </submittedName>
</protein>
<dbReference type="Proteomes" id="UP000468531">
    <property type="component" value="Unassembled WGS sequence"/>
</dbReference>
<evidence type="ECO:0000313" key="2">
    <source>
        <dbReference type="Proteomes" id="UP000468531"/>
    </source>
</evidence>
<comment type="caution">
    <text evidence="1">The sequence shown here is derived from an EMBL/GenBank/DDBJ whole genome shotgun (WGS) entry which is preliminary data.</text>
</comment>
<accession>A0A6P1B9Z7</accession>
<keyword evidence="2" id="KW-1185">Reference proteome</keyword>
<organism evidence="1 2">
    <name type="scientific">Bradyrhizobium uaiense</name>
    <dbReference type="NCBI Taxonomy" id="2594946"/>
    <lineage>
        <taxon>Bacteria</taxon>
        <taxon>Pseudomonadati</taxon>
        <taxon>Pseudomonadota</taxon>
        <taxon>Alphaproteobacteria</taxon>
        <taxon>Hyphomicrobiales</taxon>
        <taxon>Nitrobacteraceae</taxon>
        <taxon>Bradyrhizobium</taxon>
    </lineage>
</organism>
<name>A0A6P1B9Z7_9BRAD</name>
<dbReference type="AlphaFoldDB" id="A0A6P1B9Z7"/>
<gene>
    <name evidence="1" type="ORF">FNJ47_04170</name>
</gene>
<sequence>MTETSAILDLSAHLPVDTFQLQIRKPGTDTPIGWVIELAGPAHPQTIALNNESTRDAIDKEKAIEFAQVNGRKWKTEDETVADRRRQNVTKVCRRIIGWSPNPTFTIVSLEPIPFTLENAVDLFLRPQLGSFFVQVTDYLTSERAFTRPSSQT</sequence>